<name>A0ABX0GUC1_9ACTN</name>
<gene>
    <name evidence="2" type="ORF">G9H71_06445</name>
</gene>
<dbReference type="InterPro" id="IPR001173">
    <property type="entry name" value="Glyco_trans_2-like"/>
</dbReference>
<keyword evidence="3" id="KW-1185">Reference proteome</keyword>
<dbReference type="InterPro" id="IPR029044">
    <property type="entry name" value="Nucleotide-diphossugar_trans"/>
</dbReference>
<evidence type="ECO:0000259" key="1">
    <source>
        <dbReference type="Pfam" id="PF00535"/>
    </source>
</evidence>
<organism evidence="2 3">
    <name type="scientific">Motilibacter deserti</name>
    <dbReference type="NCBI Taxonomy" id="2714956"/>
    <lineage>
        <taxon>Bacteria</taxon>
        <taxon>Bacillati</taxon>
        <taxon>Actinomycetota</taxon>
        <taxon>Actinomycetes</taxon>
        <taxon>Motilibacterales</taxon>
        <taxon>Motilibacteraceae</taxon>
        <taxon>Motilibacter</taxon>
    </lineage>
</organism>
<dbReference type="Gene3D" id="3.90.550.10">
    <property type="entry name" value="Spore Coat Polysaccharide Biosynthesis Protein SpsA, Chain A"/>
    <property type="match status" value="1"/>
</dbReference>
<proteinExistence type="predicted"/>
<dbReference type="PANTHER" id="PTHR43685:SF2">
    <property type="entry name" value="GLYCOSYLTRANSFERASE 2-LIKE DOMAIN-CONTAINING PROTEIN"/>
    <property type="match status" value="1"/>
</dbReference>
<dbReference type="SUPFAM" id="SSF53448">
    <property type="entry name" value="Nucleotide-diphospho-sugar transferases"/>
    <property type="match status" value="1"/>
</dbReference>
<dbReference type="CDD" id="cd00761">
    <property type="entry name" value="Glyco_tranf_GTA_type"/>
    <property type="match status" value="1"/>
</dbReference>
<evidence type="ECO:0000313" key="2">
    <source>
        <dbReference type="EMBL" id="NHC13419.1"/>
    </source>
</evidence>
<dbReference type="InterPro" id="IPR050834">
    <property type="entry name" value="Glycosyltransf_2"/>
</dbReference>
<comment type="caution">
    <text evidence="2">The sequence shown here is derived from an EMBL/GenBank/DDBJ whole genome shotgun (WGS) entry which is preliminary data.</text>
</comment>
<evidence type="ECO:0000313" key="3">
    <source>
        <dbReference type="Proteomes" id="UP000800981"/>
    </source>
</evidence>
<feature type="domain" description="Glycosyltransferase 2-like" evidence="1">
    <location>
        <begin position="7"/>
        <end position="134"/>
    </location>
</feature>
<dbReference type="PANTHER" id="PTHR43685">
    <property type="entry name" value="GLYCOSYLTRANSFERASE"/>
    <property type="match status" value="1"/>
</dbReference>
<accession>A0ABX0GUC1</accession>
<protein>
    <submittedName>
        <fullName evidence="2">Glycosyltransferase</fullName>
    </submittedName>
</protein>
<dbReference type="RefSeq" id="WP_166279787.1">
    <property type="nucleotide sequence ID" value="NZ_JAANNP010000002.1"/>
</dbReference>
<dbReference type="Proteomes" id="UP000800981">
    <property type="component" value="Unassembled WGS sequence"/>
</dbReference>
<dbReference type="Pfam" id="PF00535">
    <property type="entry name" value="Glycos_transf_2"/>
    <property type="match status" value="1"/>
</dbReference>
<sequence length="287" mass="30887">MSDLALSLVVSTVGRPAELARLVRSVEVSTAASEVELVVVDQSDDRSCLRMLEAAPPRVAWTGTTSGRGLSVGRNVGLARATGQVVAFPDDDCWYPATVLASALQRLRAEPGLAGLSARQATEDGRDSMLRWHREPGAVTGRNFFHTMISSTLFLRRSAVDRAGGFDETLGAGSAGPWRSGEETDLVLRILALGLEVAYDPRLTVLQDEPRDEPDPLFAEKMAGYGAGLGRLWRLHRLSPPVFGYLAARKLAGGAVRTLRGRPDLGRSDLAYVRGMLAGVRSPAPRR</sequence>
<dbReference type="EMBL" id="JAANNP010000002">
    <property type="protein sequence ID" value="NHC13419.1"/>
    <property type="molecule type" value="Genomic_DNA"/>
</dbReference>
<reference evidence="2 3" key="1">
    <citation type="submission" date="2020-03" db="EMBL/GenBank/DDBJ databases">
        <title>Two novel Motilibacter sp.</title>
        <authorList>
            <person name="Liu S."/>
        </authorList>
    </citation>
    <scope>NUCLEOTIDE SEQUENCE [LARGE SCALE GENOMIC DNA]</scope>
    <source>
        <strain evidence="2 3">E257</strain>
    </source>
</reference>